<dbReference type="PANTHER" id="PTHR13767">
    <property type="entry name" value="TRNA-PSEUDOURIDINE SYNTHASE"/>
    <property type="match status" value="1"/>
</dbReference>
<dbReference type="Gene3D" id="3.30.2350.10">
    <property type="entry name" value="Pseudouridine synthase"/>
    <property type="match status" value="1"/>
</dbReference>
<dbReference type="HAMAP" id="MF_01080">
    <property type="entry name" value="TruB_bact"/>
    <property type="match status" value="1"/>
</dbReference>
<comment type="function">
    <text evidence="5">Responsible for synthesis of pseudouridine from uracil-55 in the psi GC loop of transfer RNAs.</text>
</comment>
<protein>
    <recommendedName>
        <fullName evidence="5">tRNA pseudouridine synthase B</fullName>
        <ecNumber evidence="5">5.4.99.25</ecNumber>
    </recommendedName>
    <alternativeName>
        <fullName evidence="5">tRNA pseudouridine(55) synthase</fullName>
        <shortName evidence="5">Psi55 synthase</shortName>
    </alternativeName>
    <alternativeName>
        <fullName evidence="5">tRNA pseudouridylate synthase</fullName>
    </alternativeName>
    <alternativeName>
        <fullName evidence="5">tRNA-uridine isomerase</fullName>
    </alternativeName>
</protein>
<comment type="catalytic activity">
    <reaction evidence="1 5">
        <text>uridine(55) in tRNA = pseudouridine(55) in tRNA</text>
        <dbReference type="Rhea" id="RHEA:42532"/>
        <dbReference type="Rhea" id="RHEA-COMP:10101"/>
        <dbReference type="Rhea" id="RHEA-COMP:10102"/>
        <dbReference type="ChEBI" id="CHEBI:65314"/>
        <dbReference type="ChEBI" id="CHEBI:65315"/>
        <dbReference type="EC" id="5.4.99.25"/>
    </reaction>
</comment>
<dbReference type="GO" id="GO:0003723">
    <property type="term" value="F:RNA binding"/>
    <property type="evidence" value="ECO:0007669"/>
    <property type="project" value="InterPro"/>
</dbReference>
<dbReference type="GO" id="GO:0160148">
    <property type="term" value="F:tRNA pseudouridine(55) synthase activity"/>
    <property type="evidence" value="ECO:0007669"/>
    <property type="project" value="UniProtKB-EC"/>
</dbReference>
<evidence type="ECO:0000256" key="1">
    <source>
        <dbReference type="ARBA" id="ARBA00000385"/>
    </source>
</evidence>
<feature type="domain" description="Pseudouridine synthase II N-terminal" evidence="6">
    <location>
        <begin position="25"/>
        <end position="176"/>
    </location>
</feature>
<evidence type="ECO:0000256" key="2">
    <source>
        <dbReference type="ARBA" id="ARBA00005642"/>
    </source>
</evidence>
<dbReference type="InterPro" id="IPR014780">
    <property type="entry name" value="tRNA_psdUridine_synth_TruB"/>
</dbReference>
<evidence type="ECO:0000259" key="7">
    <source>
        <dbReference type="Pfam" id="PF16198"/>
    </source>
</evidence>
<reference evidence="8 9" key="1">
    <citation type="submission" date="2017-12" db="EMBL/GenBank/DDBJ databases">
        <title>Mesoplasma syrphidae YJS, Complete Genome.</title>
        <authorList>
            <person name="Knight T.F."/>
            <person name="Citino T."/>
            <person name="Rubinstein R."/>
            <person name="Neuschaefer Z."/>
        </authorList>
    </citation>
    <scope>NUCLEOTIDE SEQUENCE [LARGE SCALE GENOMIC DNA]</scope>
    <source>
        <strain evidence="8 9">YJS</strain>
    </source>
</reference>
<name>A0A2K9BSE4_9MOLU</name>
<gene>
    <name evidence="5 8" type="primary">truB</name>
    <name evidence="8" type="ORF">CXP39_01720</name>
</gene>
<evidence type="ECO:0000259" key="6">
    <source>
        <dbReference type="Pfam" id="PF01509"/>
    </source>
</evidence>
<dbReference type="GO" id="GO:1990481">
    <property type="term" value="P:mRNA pseudouridine synthesis"/>
    <property type="evidence" value="ECO:0007669"/>
    <property type="project" value="TreeGrafter"/>
</dbReference>
<keyword evidence="4 5" id="KW-0413">Isomerase</keyword>
<dbReference type="Pfam" id="PF16198">
    <property type="entry name" value="TruB_C_2"/>
    <property type="match status" value="1"/>
</dbReference>
<keyword evidence="3 5" id="KW-0819">tRNA processing</keyword>
<organism evidence="8 9">
    <name type="scientific">Mesoplasma syrphidae</name>
    <dbReference type="NCBI Taxonomy" id="225999"/>
    <lineage>
        <taxon>Bacteria</taxon>
        <taxon>Bacillati</taxon>
        <taxon>Mycoplasmatota</taxon>
        <taxon>Mollicutes</taxon>
        <taxon>Entomoplasmatales</taxon>
        <taxon>Entomoplasmataceae</taxon>
        <taxon>Mesoplasma</taxon>
    </lineage>
</organism>
<dbReference type="KEGG" id="msyr:CXP39_01720"/>
<dbReference type="CDD" id="cd02573">
    <property type="entry name" value="PseudoU_synth_EcTruB"/>
    <property type="match status" value="1"/>
</dbReference>
<evidence type="ECO:0000256" key="4">
    <source>
        <dbReference type="ARBA" id="ARBA00023235"/>
    </source>
</evidence>
<dbReference type="GO" id="GO:0031119">
    <property type="term" value="P:tRNA pseudouridine synthesis"/>
    <property type="evidence" value="ECO:0007669"/>
    <property type="project" value="UniProtKB-UniRule"/>
</dbReference>
<evidence type="ECO:0000313" key="8">
    <source>
        <dbReference type="EMBL" id="AUF83922.1"/>
    </source>
</evidence>
<feature type="active site" description="Nucleophile" evidence="5">
    <location>
        <position position="40"/>
    </location>
</feature>
<dbReference type="Proteomes" id="UP000233419">
    <property type="component" value="Chromosome"/>
</dbReference>
<dbReference type="NCBIfam" id="TIGR00431">
    <property type="entry name" value="TruB"/>
    <property type="match status" value="1"/>
</dbReference>
<keyword evidence="9" id="KW-1185">Reference proteome</keyword>
<dbReference type="OrthoDB" id="9802309at2"/>
<evidence type="ECO:0000256" key="5">
    <source>
        <dbReference type="HAMAP-Rule" id="MF_01080"/>
    </source>
</evidence>
<evidence type="ECO:0000313" key="9">
    <source>
        <dbReference type="Proteomes" id="UP000233419"/>
    </source>
</evidence>
<sequence>MNKSGVIIVNKPSGITTNGVIQKVKRSLGIKKVGHAGTLDPLATGVVICLVNNGTKVSDYLLNADKAYIVTMKLFVATDTYDSDGKILHTQVPFEISQSQIEAVVAKYDGLNYDQTPPIYSAIKVQGKKLYEYALDNREVEIQKRNITIQSLKLLGYDQIKQEITLEVKCSKGTYVRSLVVDFANDLQTIAHVTALQRTKSGSFTIDAAINMHDISEKDIIDLHTVLQNEQHSIVKTDNLKDVMLGKKIVLNTSDNLVFIEDEHHNILACYERDQNNVFKCRRGGLNN</sequence>
<accession>A0A2K9BSE4</accession>
<dbReference type="Pfam" id="PF01509">
    <property type="entry name" value="TruB_N"/>
    <property type="match status" value="1"/>
</dbReference>
<dbReference type="EMBL" id="CP025257">
    <property type="protein sequence ID" value="AUF83922.1"/>
    <property type="molecule type" value="Genomic_DNA"/>
</dbReference>
<dbReference type="EC" id="5.4.99.25" evidence="5"/>
<dbReference type="InterPro" id="IPR020103">
    <property type="entry name" value="PsdUridine_synth_cat_dom_sf"/>
</dbReference>
<comment type="similarity">
    <text evidence="2 5">Belongs to the pseudouridine synthase TruB family. Type 1 subfamily.</text>
</comment>
<dbReference type="InterPro" id="IPR002501">
    <property type="entry name" value="PsdUridine_synth_N"/>
</dbReference>
<dbReference type="InterPro" id="IPR032819">
    <property type="entry name" value="TruB_C"/>
</dbReference>
<dbReference type="PANTHER" id="PTHR13767:SF2">
    <property type="entry name" value="PSEUDOURIDYLATE SYNTHASE TRUB1"/>
    <property type="match status" value="1"/>
</dbReference>
<dbReference type="SUPFAM" id="SSF55120">
    <property type="entry name" value="Pseudouridine synthase"/>
    <property type="match status" value="1"/>
</dbReference>
<evidence type="ECO:0000256" key="3">
    <source>
        <dbReference type="ARBA" id="ARBA00022694"/>
    </source>
</evidence>
<feature type="domain" description="tRNA pseudouridylate synthase B C-terminal" evidence="7">
    <location>
        <begin position="177"/>
        <end position="217"/>
    </location>
</feature>
<proteinExistence type="inferred from homology"/>
<dbReference type="AlphaFoldDB" id="A0A2K9BSE4"/>